<evidence type="ECO:0000256" key="1">
    <source>
        <dbReference type="SAM" id="Phobius"/>
    </source>
</evidence>
<feature type="transmembrane region" description="Helical" evidence="1">
    <location>
        <begin position="105"/>
        <end position="123"/>
    </location>
</feature>
<name>A0A5J4X6S8_9EUKA</name>
<sequence>MMISTFNCYIVHEIAPDGLEVDGIFWLGLINIRCISENEIEIVSAVLSILIIFKNRGLHTFLLFGIVFCMRELIDLPFFRGSVSVRTSGFVIVIELLKLSFYKFISNYLIILPWSLFGVIRLLKKKWLLTSELRSLVDIEKKQLKENIAPKYGVLFDLDPLSEQNQNQTIPSPLFG</sequence>
<organism evidence="2 3">
    <name type="scientific">Streblomastix strix</name>
    <dbReference type="NCBI Taxonomy" id="222440"/>
    <lineage>
        <taxon>Eukaryota</taxon>
        <taxon>Metamonada</taxon>
        <taxon>Preaxostyla</taxon>
        <taxon>Oxymonadida</taxon>
        <taxon>Streblomastigidae</taxon>
        <taxon>Streblomastix</taxon>
    </lineage>
</organism>
<keyword evidence="1" id="KW-0472">Membrane</keyword>
<dbReference type="AlphaFoldDB" id="A0A5J4X6S8"/>
<dbReference type="EMBL" id="SNRW01000229">
    <property type="protein sequence ID" value="KAA6402466.1"/>
    <property type="molecule type" value="Genomic_DNA"/>
</dbReference>
<comment type="caution">
    <text evidence="2">The sequence shown here is derived from an EMBL/GenBank/DDBJ whole genome shotgun (WGS) entry which is preliminary data.</text>
</comment>
<protein>
    <submittedName>
        <fullName evidence="2">Uncharacterized protein</fullName>
    </submittedName>
</protein>
<evidence type="ECO:0000313" key="3">
    <source>
        <dbReference type="Proteomes" id="UP000324800"/>
    </source>
</evidence>
<evidence type="ECO:0000313" key="2">
    <source>
        <dbReference type="EMBL" id="KAA6402466.1"/>
    </source>
</evidence>
<reference evidence="2 3" key="1">
    <citation type="submission" date="2019-03" db="EMBL/GenBank/DDBJ databases">
        <title>Single cell metagenomics reveals metabolic interactions within the superorganism composed of flagellate Streblomastix strix and complex community of Bacteroidetes bacteria on its surface.</title>
        <authorList>
            <person name="Treitli S.C."/>
            <person name="Kolisko M."/>
            <person name="Husnik F."/>
            <person name="Keeling P."/>
            <person name="Hampl V."/>
        </authorList>
    </citation>
    <scope>NUCLEOTIDE SEQUENCE [LARGE SCALE GENOMIC DNA]</scope>
    <source>
        <strain evidence="2">ST1C</strain>
    </source>
</reference>
<accession>A0A5J4X6S8</accession>
<dbReference type="Proteomes" id="UP000324800">
    <property type="component" value="Unassembled WGS sequence"/>
</dbReference>
<gene>
    <name evidence="2" type="ORF">EZS28_002000</name>
</gene>
<keyword evidence="1" id="KW-1133">Transmembrane helix</keyword>
<keyword evidence="1" id="KW-0812">Transmembrane</keyword>
<feature type="transmembrane region" description="Helical" evidence="1">
    <location>
        <begin position="57"/>
        <end position="74"/>
    </location>
</feature>
<proteinExistence type="predicted"/>